<evidence type="ECO:0000313" key="1">
    <source>
        <dbReference type="EMBL" id="AGK57264.1"/>
    </source>
</evidence>
<name>N0B1A4_9HYPH</name>
<keyword evidence="2" id="KW-1185">Reference proteome</keyword>
<evidence type="ECO:0000313" key="2">
    <source>
        <dbReference type="Proteomes" id="UP000005952"/>
    </source>
</evidence>
<protein>
    <submittedName>
        <fullName evidence="1">Uncharacterized protein</fullName>
    </submittedName>
</protein>
<gene>
    <name evidence="1" type="ORF">HYPDE_27923</name>
</gene>
<reference evidence="1 2" key="1">
    <citation type="journal article" date="2013" name="Genome Announc.">
        <title>Genome sequences for three denitrifying bacterial strains isolated from a uranium- and nitrate-contaminated subsurface environment.</title>
        <authorList>
            <person name="Venkatramanan R."/>
            <person name="Prakash O."/>
            <person name="Woyke T."/>
            <person name="Chain P."/>
            <person name="Goodwin L.A."/>
            <person name="Watson D."/>
            <person name="Brooks S."/>
            <person name="Kostka J.E."/>
            <person name="Green S.J."/>
        </authorList>
    </citation>
    <scope>NUCLEOTIDE SEQUENCE [LARGE SCALE GENOMIC DNA]</scope>
    <source>
        <strain evidence="1 2">1NES1</strain>
    </source>
</reference>
<dbReference type="AlphaFoldDB" id="N0B1A4"/>
<dbReference type="Proteomes" id="UP000005952">
    <property type="component" value="Chromosome"/>
</dbReference>
<accession>N0B1A4</accession>
<dbReference type="HOGENOM" id="CLU_2450585_0_0_5"/>
<sequence length="89" mass="9423">MKCQNGTAGARALLLAECATGSRREVPTHALRFTLLFSQISEISAQTAVCAAPLALRDPIVSVPGLLLLLSLSKQTSAPNKVQDRHQIG</sequence>
<dbReference type="KEGG" id="hdt:HYPDE_27923"/>
<proteinExistence type="predicted"/>
<organism evidence="1 2">
    <name type="scientific">Hyphomicrobium denitrificans 1NES1</name>
    <dbReference type="NCBI Taxonomy" id="670307"/>
    <lineage>
        <taxon>Bacteria</taxon>
        <taxon>Pseudomonadati</taxon>
        <taxon>Pseudomonadota</taxon>
        <taxon>Alphaproteobacteria</taxon>
        <taxon>Hyphomicrobiales</taxon>
        <taxon>Hyphomicrobiaceae</taxon>
        <taxon>Hyphomicrobium</taxon>
    </lineage>
</organism>
<dbReference type="EMBL" id="CP005587">
    <property type="protein sequence ID" value="AGK57264.1"/>
    <property type="molecule type" value="Genomic_DNA"/>
</dbReference>
<dbReference type="STRING" id="670307.HYPDE_27923"/>